<dbReference type="EMBL" id="BNJF01000001">
    <property type="protein sequence ID" value="GHO42887.1"/>
    <property type="molecule type" value="Genomic_DNA"/>
</dbReference>
<evidence type="ECO:0000313" key="1">
    <source>
        <dbReference type="EMBL" id="GHO42887.1"/>
    </source>
</evidence>
<sequence length="98" mass="10929">MYDDKQPELVTKTFNVSQYIYASFKLSPDQSGYIAAKWYINGGSGEWSNSISAQGRVGYGYFSASYSGPGQGAVEYYWCPSSDCSDGELAWVRTFEVR</sequence>
<dbReference type="AlphaFoldDB" id="A0A8J3HS21"/>
<organism evidence="1 2">
    <name type="scientific">Ktedonospora formicarum</name>
    <dbReference type="NCBI Taxonomy" id="2778364"/>
    <lineage>
        <taxon>Bacteria</taxon>
        <taxon>Bacillati</taxon>
        <taxon>Chloroflexota</taxon>
        <taxon>Ktedonobacteria</taxon>
        <taxon>Ktedonobacterales</taxon>
        <taxon>Ktedonobacteraceae</taxon>
        <taxon>Ktedonospora</taxon>
    </lineage>
</organism>
<gene>
    <name evidence="1" type="ORF">KSX_10500</name>
</gene>
<accession>A0A8J3HS21</accession>
<comment type="caution">
    <text evidence="1">The sequence shown here is derived from an EMBL/GenBank/DDBJ whole genome shotgun (WGS) entry which is preliminary data.</text>
</comment>
<dbReference type="Proteomes" id="UP000612362">
    <property type="component" value="Unassembled WGS sequence"/>
</dbReference>
<protein>
    <submittedName>
        <fullName evidence="1">Uncharacterized protein</fullName>
    </submittedName>
</protein>
<name>A0A8J3HS21_9CHLR</name>
<keyword evidence="2" id="KW-1185">Reference proteome</keyword>
<evidence type="ECO:0000313" key="2">
    <source>
        <dbReference type="Proteomes" id="UP000612362"/>
    </source>
</evidence>
<reference evidence="1" key="1">
    <citation type="submission" date="2020-10" db="EMBL/GenBank/DDBJ databases">
        <title>Taxonomic study of unclassified bacteria belonging to the class Ktedonobacteria.</title>
        <authorList>
            <person name="Yabe S."/>
            <person name="Wang C.M."/>
            <person name="Zheng Y."/>
            <person name="Sakai Y."/>
            <person name="Cavaletti L."/>
            <person name="Monciardini P."/>
            <person name="Donadio S."/>
        </authorList>
    </citation>
    <scope>NUCLEOTIDE SEQUENCE</scope>
    <source>
        <strain evidence="1">SOSP1-1</strain>
    </source>
</reference>
<proteinExistence type="predicted"/>